<dbReference type="CDD" id="cd00156">
    <property type="entry name" value="REC"/>
    <property type="match status" value="1"/>
</dbReference>
<evidence type="ECO:0000313" key="4">
    <source>
        <dbReference type="EMBL" id="MEN1945015.1"/>
    </source>
</evidence>
<reference evidence="4 5" key="1">
    <citation type="submission" date="2024-03" db="EMBL/GenBank/DDBJ databases">
        <title>YIM 134122 draft genome.</title>
        <authorList>
            <person name="Zuo S."/>
            <person name="Xiong L."/>
        </authorList>
    </citation>
    <scope>NUCLEOTIDE SEQUENCE [LARGE SCALE GENOMIC DNA]</scope>
    <source>
        <strain evidence="4 5">YIM 134122</strain>
    </source>
</reference>
<dbReference type="SUPFAM" id="SSF52172">
    <property type="entry name" value="CheY-like"/>
    <property type="match status" value="1"/>
</dbReference>
<dbReference type="Pfam" id="PF00072">
    <property type="entry name" value="Response_reg"/>
    <property type="match status" value="1"/>
</dbReference>
<feature type="modified residue" description="4-aspartylphosphate" evidence="2">
    <location>
        <position position="54"/>
    </location>
</feature>
<evidence type="ECO:0000256" key="2">
    <source>
        <dbReference type="PROSITE-ProRule" id="PRU00169"/>
    </source>
</evidence>
<evidence type="ECO:0000313" key="5">
    <source>
        <dbReference type="Proteomes" id="UP001425155"/>
    </source>
</evidence>
<dbReference type="Gene3D" id="3.40.50.2300">
    <property type="match status" value="1"/>
</dbReference>
<keyword evidence="5" id="KW-1185">Reference proteome</keyword>
<comment type="caution">
    <text evidence="4">The sequence shown here is derived from an EMBL/GenBank/DDBJ whole genome shotgun (WGS) entry which is preliminary data.</text>
</comment>
<feature type="domain" description="Response regulatory" evidence="3">
    <location>
        <begin position="4"/>
        <end position="119"/>
    </location>
</feature>
<proteinExistence type="predicted"/>
<sequence>MAVTVLIVDDDARFRDLARRILTSWGYQPESEAGSVTEALQQVTRSVPDVALVDIGLPDGNGLELSKVLAGDPWRMRVILTSSDGDALSAQEATAAGAVAFVPKAELSSPLLHSIIGDG</sequence>
<dbReference type="InterPro" id="IPR001789">
    <property type="entry name" value="Sig_transdc_resp-reg_receiver"/>
</dbReference>
<protein>
    <submittedName>
        <fullName evidence="4">Response regulator</fullName>
    </submittedName>
</protein>
<evidence type="ECO:0000259" key="3">
    <source>
        <dbReference type="PROSITE" id="PS50110"/>
    </source>
</evidence>
<dbReference type="RefSeq" id="WP_342110738.1">
    <property type="nucleotide sequence ID" value="NZ_JBCAUN010000001.1"/>
</dbReference>
<accession>A0ABU9VZ34</accession>
<organism evidence="4 5">
    <name type="scientific">Leifsonia stereocauli</name>
    <dbReference type="NCBI Taxonomy" id="3134136"/>
    <lineage>
        <taxon>Bacteria</taxon>
        <taxon>Bacillati</taxon>
        <taxon>Actinomycetota</taxon>
        <taxon>Actinomycetes</taxon>
        <taxon>Micrococcales</taxon>
        <taxon>Microbacteriaceae</taxon>
        <taxon>Leifsonia</taxon>
    </lineage>
</organism>
<dbReference type="Proteomes" id="UP001425155">
    <property type="component" value="Unassembled WGS sequence"/>
</dbReference>
<gene>
    <name evidence="4" type="ORF">WJX64_00490</name>
</gene>
<dbReference type="InterPro" id="IPR011006">
    <property type="entry name" value="CheY-like_superfamily"/>
</dbReference>
<dbReference type="InterPro" id="IPR050595">
    <property type="entry name" value="Bact_response_regulator"/>
</dbReference>
<dbReference type="PANTHER" id="PTHR44591:SF23">
    <property type="entry name" value="CHEY SUBFAMILY"/>
    <property type="match status" value="1"/>
</dbReference>
<dbReference type="PANTHER" id="PTHR44591">
    <property type="entry name" value="STRESS RESPONSE REGULATOR PROTEIN 1"/>
    <property type="match status" value="1"/>
</dbReference>
<evidence type="ECO:0000256" key="1">
    <source>
        <dbReference type="ARBA" id="ARBA00022553"/>
    </source>
</evidence>
<dbReference type="PROSITE" id="PS50110">
    <property type="entry name" value="RESPONSE_REGULATORY"/>
    <property type="match status" value="1"/>
</dbReference>
<keyword evidence="1 2" id="KW-0597">Phosphoprotein</keyword>
<dbReference type="EMBL" id="JBCLVG010000001">
    <property type="protein sequence ID" value="MEN1945015.1"/>
    <property type="molecule type" value="Genomic_DNA"/>
</dbReference>
<dbReference type="SMART" id="SM00448">
    <property type="entry name" value="REC"/>
    <property type="match status" value="1"/>
</dbReference>
<name>A0ABU9VZ34_9MICO</name>